<evidence type="ECO:0000256" key="8">
    <source>
        <dbReference type="RuleBase" id="RU280814"/>
    </source>
</evidence>
<name>A0A093NWV7_PYGAD</name>
<feature type="region of interest" description="Disordered" evidence="9">
    <location>
        <begin position="193"/>
        <end position="212"/>
    </location>
</feature>
<evidence type="ECO:0000256" key="2">
    <source>
        <dbReference type="ARBA" id="ARBA00009671"/>
    </source>
</evidence>
<feature type="transmembrane region" description="Helical" evidence="8">
    <location>
        <begin position="746"/>
        <end position="771"/>
    </location>
</feature>
<reference evidence="12 13" key="1">
    <citation type="submission" date="2014-04" db="EMBL/GenBank/DDBJ databases">
        <title>Genome evolution of avian class.</title>
        <authorList>
            <person name="Zhang G."/>
            <person name="Li C."/>
        </authorList>
    </citation>
    <scope>NUCLEOTIDE SEQUENCE [LARGE SCALE GENOMIC DNA]</scope>
    <source>
        <strain evidence="12">BGI_AS28</strain>
    </source>
</reference>
<evidence type="ECO:0000313" key="12">
    <source>
        <dbReference type="EMBL" id="KFW66485.1"/>
    </source>
</evidence>
<dbReference type="Pfam" id="PF16178">
    <property type="entry name" value="Anoct_dimer"/>
    <property type="match status" value="1"/>
</dbReference>
<feature type="non-terminal residue" evidence="12">
    <location>
        <position position="798"/>
    </location>
</feature>
<keyword evidence="13" id="KW-1185">Reference proteome</keyword>
<keyword evidence="4 8" id="KW-0812">Transmembrane</keyword>
<keyword evidence="5 8" id="KW-1133">Transmembrane helix</keyword>
<evidence type="ECO:0000313" key="13">
    <source>
        <dbReference type="Proteomes" id="UP000054081"/>
    </source>
</evidence>
<evidence type="ECO:0000256" key="1">
    <source>
        <dbReference type="ARBA" id="ARBA00004651"/>
    </source>
</evidence>
<evidence type="ECO:0000256" key="7">
    <source>
        <dbReference type="ARBA" id="ARBA00023180"/>
    </source>
</evidence>
<feature type="transmembrane region" description="Helical" evidence="8">
    <location>
        <begin position="244"/>
        <end position="277"/>
    </location>
</feature>
<feature type="transmembrane region" description="Helical" evidence="8">
    <location>
        <begin position="432"/>
        <end position="464"/>
    </location>
</feature>
<accession>A0A093NWV7</accession>
<gene>
    <name evidence="12" type="ORF">AS28_11898</name>
</gene>
<feature type="transmembrane region" description="Helical" evidence="8">
    <location>
        <begin position="485"/>
        <end position="507"/>
    </location>
</feature>
<evidence type="ECO:0000259" key="10">
    <source>
        <dbReference type="Pfam" id="PF04547"/>
    </source>
</evidence>
<dbReference type="GO" id="GO:0061588">
    <property type="term" value="P:calcium activated phospholipid scrambling"/>
    <property type="evidence" value="ECO:0007669"/>
    <property type="project" value="TreeGrafter"/>
</dbReference>
<dbReference type="GO" id="GO:0005886">
    <property type="term" value="C:plasma membrane"/>
    <property type="evidence" value="ECO:0007669"/>
    <property type="project" value="UniProtKB-SubCell"/>
</dbReference>
<dbReference type="EMBL" id="KL225007">
    <property type="protein sequence ID" value="KFW66485.1"/>
    <property type="molecule type" value="Genomic_DNA"/>
</dbReference>
<dbReference type="GO" id="GO:0046983">
    <property type="term" value="F:protein dimerization activity"/>
    <property type="evidence" value="ECO:0007669"/>
    <property type="project" value="InterPro"/>
</dbReference>
<evidence type="ECO:0000259" key="11">
    <source>
        <dbReference type="Pfam" id="PF16178"/>
    </source>
</evidence>
<dbReference type="Pfam" id="PF04547">
    <property type="entry name" value="Anoctamin"/>
    <property type="match status" value="1"/>
</dbReference>
<keyword evidence="6 8" id="KW-0472">Membrane</keyword>
<dbReference type="InterPro" id="IPR007632">
    <property type="entry name" value="Anoctamin"/>
</dbReference>
<feature type="transmembrane region" description="Helical" evidence="8">
    <location>
        <begin position="321"/>
        <end position="340"/>
    </location>
</feature>
<feature type="domain" description="Anoctamin transmembrane" evidence="10">
    <location>
        <begin position="236"/>
        <end position="785"/>
    </location>
</feature>
<comment type="subcellular location">
    <subcellularLocation>
        <location evidence="1">Cell membrane</location>
        <topology evidence="1">Multi-pass membrane protein</topology>
    </subcellularLocation>
    <subcellularLocation>
        <location evidence="8">Membrane</location>
        <topology evidence="8">Multi-pass membrane protein</topology>
    </subcellularLocation>
</comment>
<sequence>ADFVLVWETIPWDLSRQQDSHENRGLQERSATIHRTWWKNFLDKLYAAGIHMEKHMTCVEKKVVHYLLLSTPWSVLCYYAEELQLHVPLQALPRQTSNWSASMLRWLGIPNLTAQEVPNLPLDYYTCPFKANKLRWFLGSSEQDTFFSTTQRHQILYEILATTQYGHSREREVGVDWLLSENAFTAAFPLHEARHRRSPREPPRHQPHTPGQPLAHPLPLPAGWGKWSKYQPLDHVRKYSGEKVAFFFAWLGFYTGWLFPAAVVGTLVFIAGIFLMFNDVPLQEICTSKEQYWMCPLCKTCPYWQLPKICSMAGRLFDHGGTIFFSIFMSLWAVLFLEFWKQTGISLAHHWDCSKFEDIEERPWPQFTATAPMTIINPITGAEELYFPKRSHLHRILAGSVVIIMMIVVVVMFMVSAILYRAVVAILLSSSGYFWFVALASRIASITGLVVNLIFILILSKIYISLAHFLTKWEMHRTQTKYEDAFTFKVFVFQFVTFYSSPVYIAFFKRKFVGYPGNYLSFLGIRNEECSPGGCFIKLAQELLVIMVGKQIINNMQEVAIPKLKCWWHKHKLLSTKKAGNEGESVLVEQAPWVMDHQLLVFEGLFDEYLEMVLQFGFITIFVAACPLAPLFALLNNWVEICLNAHKFVCDYRRPVAEQAQGIGIWFSILEAITHLAIISNAFLIAFTSDFLPCMYYEYVHDSSLRGYVNFTLAYAPWDFVLQSNTTCRVFRDQDGNLTLTYWQLLAIHLGFIIVFEHVVFFIGRVIVWLVPDIPESVEVKVKREQYLAKEALAENKV</sequence>
<evidence type="ECO:0000256" key="4">
    <source>
        <dbReference type="ARBA" id="ARBA00022692"/>
    </source>
</evidence>
<feature type="transmembrane region" description="Helical" evidence="8">
    <location>
        <begin position="663"/>
        <end position="687"/>
    </location>
</feature>
<protein>
    <recommendedName>
        <fullName evidence="8">Anoctamin</fullName>
    </recommendedName>
</protein>
<keyword evidence="7" id="KW-0325">Glycoprotein</keyword>
<comment type="similarity">
    <text evidence="2 8">Belongs to the anoctamin family.</text>
</comment>
<evidence type="ECO:0000256" key="5">
    <source>
        <dbReference type="ARBA" id="ARBA00022989"/>
    </source>
</evidence>
<keyword evidence="3" id="KW-1003">Cell membrane</keyword>
<feature type="non-terminal residue" evidence="12">
    <location>
        <position position="1"/>
    </location>
</feature>
<dbReference type="InterPro" id="IPR032394">
    <property type="entry name" value="Anoct_dimer"/>
</dbReference>
<feature type="transmembrane region" description="Helical" evidence="8">
    <location>
        <begin position="612"/>
        <end position="635"/>
    </location>
</feature>
<evidence type="ECO:0000256" key="3">
    <source>
        <dbReference type="ARBA" id="ARBA00022475"/>
    </source>
</evidence>
<dbReference type="AlphaFoldDB" id="A0A093NWV7"/>
<evidence type="ECO:0000256" key="9">
    <source>
        <dbReference type="SAM" id="MobiDB-lite"/>
    </source>
</evidence>
<feature type="transmembrane region" description="Helical" evidence="8">
    <location>
        <begin position="396"/>
        <end position="420"/>
    </location>
</feature>
<dbReference type="PANTHER" id="PTHR12308">
    <property type="entry name" value="ANOCTAMIN"/>
    <property type="match status" value="1"/>
</dbReference>
<evidence type="ECO:0000256" key="6">
    <source>
        <dbReference type="ARBA" id="ARBA00023136"/>
    </source>
</evidence>
<dbReference type="PANTHER" id="PTHR12308:SF22">
    <property type="entry name" value="ANOCTAMIN-7"/>
    <property type="match status" value="1"/>
</dbReference>
<feature type="domain" description="Anoctamin dimerisation" evidence="11">
    <location>
        <begin position="2"/>
        <end position="233"/>
    </location>
</feature>
<dbReference type="GO" id="GO:0005254">
    <property type="term" value="F:chloride channel activity"/>
    <property type="evidence" value="ECO:0007669"/>
    <property type="project" value="TreeGrafter"/>
</dbReference>
<proteinExistence type="inferred from homology"/>
<dbReference type="InterPro" id="IPR049452">
    <property type="entry name" value="Anoctamin_TM"/>
</dbReference>
<dbReference type="Proteomes" id="UP000054081">
    <property type="component" value="Unassembled WGS sequence"/>
</dbReference>
<organism evidence="12 13">
    <name type="scientific">Pygoscelis adeliae</name>
    <name type="common">Adelie penguin</name>
    <dbReference type="NCBI Taxonomy" id="9238"/>
    <lineage>
        <taxon>Eukaryota</taxon>
        <taxon>Metazoa</taxon>
        <taxon>Chordata</taxon>
        <taxon>Craniata</taxon>
        <taxon>Vertebrata</taxon>
        <taxon>Euteleostomi</taxon>
        <taxon>Archelosauria</taxon>
        <taxon>Archosauria</taxon>
        <taxon>Dinosauria</taxon>
        <taxon>Saurischia</taxon>
        <taxon>Theropoda</taxon>
        <taxon>Coelurosauria</taxon>
        <taxon>Aves</taxon>
        <taxon>Neognathae</taxon>
        <taxon>Neoaves</taxon>
        <taxon>Aequornithes</taxon>
        <taxon>Sphenisciformes</taxon>
        <taxon>Spheniscidae</taxon>
        <taxon>Pygoscelis</taxon>
    </lineage>
</organism>